<keyword evidence="1" id="KW-0732">Signal</keyword>
<organism evidence="3 4">
    <name type="scientific">Pseudorhodoferax soli</name>
    <dbReference type="NCBI Taxonomy" id="545864"/>
    <lineage>
        <taxon>Bacteria</taxon>
        <taxon>Pseudomonadati</taxon>
        <taxon>Pseudomonadota</taxon>
        <taxon>Betaproteobacteria</taxon>
        <taxon>Burkholderiales</taxon>
        <taxon>Comamonadaceae</taxon>
    </lineage>
</organism>
<dbReference type="InterPro" id="IPR013424">
    <property type="entry name" value="Ice-binding_C"/>
</dbReference>
<name>A0A368Y0H6_9BURK</name>
<evidence type="ECO:0000313" key="3">
    <source>
        <dbReference type="EMBL" id="RCW73791.1"/>
    </source>
</evidence>
<dbReference type="OrthoDB" id="8480067at2"/>
<dbReference type="NCBIfam" id="TIGR02595">
    <property type="entry name" value="PEP_CTERM"/>
    <property type="match status" value="1"/>
</dbReference>
<keyword evidence="4" id="KW-1185">Reference proteome</keyword>
<proteinExistence type="predicted"/>
<accession>A0A368Y0H6</accession>
<dbReference type="Proteomes" id="UP000252884">
    <property type="component" value="Unassembled WGS sequence"/>
</dbReference>
<gene>
    <name evidence="3" type="ORF">DES41_102105</name>
</gene>
<reference evidence="3 4" key="1">
    <citation type="submission" date="2018-07" db="EMBL/GenBank/DDBJ databases">
        <title>Genomic Encyclopedia of Type Strains, Phase IV (KMG-IV): sequencing the most valuable type-strain genomes for metagenomic binning, comparative biology and taxonomic classification.</title>
        <authorList>
            <person name="Goeker M."/>
        </authorList>
    </citation>
    <scope>NUCLEOTIDE SEQUENCE [LARGE SCALE GENOMIC DNA]</scope>
    <source>
        <strain evidence="3 4">DSM 21634</strain>
    </source>
</reference>
<evidence type="ECO:0000313" key="4">
    <source>
        <dbReference type="Proteomes" id="UP000252884"/>
    </source>
</evidence>
<evidence type="ECO:0000259" key="2">
    <source>
        <dbReference type="Pfam" id="PF07589"/>
    </source>
</evidence>
<protein>
    <submittedName>
        <fullName evidence="3">Putative secreted protein with PEP-CTERM sorting signal</fullName>
    </submittedName>
</protein>
<evidence type="ECO:0000256" key="1">
    <source>
        <dbReference type="SAM" id="SignalP"/>
    </source>
</evidence>
<sequence>MSFSFAKLGVAAAAFAAVSAASAAQVTQWDFQVDSAFDVGATTYAPGRATSDGMAGPQEISWGVTGGSVGVNRSALRISNTPNSGVLTTDGASMMANTYTHINNGNIGGNSVSLRSTQIDAQLQLRPTGSGLPFQGFTAPYTINFSETPNEAGTCAAVSAVPCDDIFVISGSLNAEFVYDGFQYFVSFFAAPDLATLDPEVCAAAGAGTGCMGFTTQEFQTTNVNFNLVITSEAIQVPEPGSLALLGLGLVGVAVLRRRKQA</sequence>
<feature type="domain" description="Ice-binding protein C-terminal" evidence="2">
    <location>
        <begin position="236"/>
        <end position="259"/>
    </location>
</feature>
<feature type="chain" id="PRO_5016892655" evidence="1">
    <location>
        <begin position="24"/>
        <end position="262"/>
    </location>
</feature>
<feature type="signal peptide" evidence="1">
    <location>
        <begin position="1"/>
        <end position="23"/>
    </location>
</feature>
<comment type="caution">
    <text evidence="3">The sequence shown here is derived from an EMBL/GenBank/DDBJ whole genome shotgun (WGS) entry which is preliminary data.</text>
</comment>
<dbReference type="Pfam" id="PF07589">
    <property type="entry name" value="PEP-CTERM"/>
    <property type="match status" value="1"/>
</dbReference>
<dbReference type="EMBL" id="QPJK01000002">
    <property type="protein sequence ID" value="RCW73791.1"/>
    <property type="molecule type" value="Genomic_DNA"/>
</dbReference>
<dbReference type="RefSeq" id="WP_114466960.1">
    <property type="nucleotide sequence ID" value="NZ_QPJK01000002.1"/>
</dbReference>
<dbReference type="AlphaFoldDB" id="A0A368Y0H6"/>
<dbReference type="NCBIfam" id="NF038125">
    <property type="entry name" value="PEP_CTERM_THxN"/>
    <property type="match status" value="1"/>
</dbReference>